<name>A0A0A2SVS9_9GAMM</name>
<dbReference type="Proteomes" id="UP000054422">
    <property type="component" value="Unassembled WGS sequence"/>
</dbReference>
<feature type="region of interest" description="Disordered" evidence="1">
    <location>
        <begin position="751"/>
        <end position="770"/>
    </location>
</feature>
<reference evidence="2 3" key="1">
    <citation type="submission" date="2014-05" db="EMBL/GenBank/DDBJ databases">
        <authorList>
            <person name="Rizzardi K."/>
            <person name="Winiecka-Krusnell J."/>
            <person name="Ramliden M."/>
            <person name="Alm E."/>
            <person name="Andersson S."/>
            <person name="Byfors S."/>
        </authorList>
    </citation>
    <scope>NUCLEOTIDE SEQUENCE [LARGE SCALE GENOMIC DNA]</scope>
    <source>
        <strain evidence="2 3">LEGN</strain>
    </source>
</reference>
<comment type="caution">
    <text evidence="2">The sequence shown here is derived from an EMBL/GenBank/DDBJ whole genome shotgun (WGS) entry which is preliminary data.</text>
</comment>
<dbReference type="AlphaFoldDB" id="A0A0A2SVS9"/>
<evidence type="ECO:0000313" key="2">
    <source>
        <dbReference type="EMBL" id="KGP63534.1"/>
    </source>
</evidence>
<dbReference type="EMBL" id="JNCF01000015">
    <property type="protein sequence ID" value="KGP63534.1"/>
    <property type="molecule type" value="Genomic_DNA"/>
</dbReference>
<sequence length="770" mass="88850">MSRNALFNLVKDKINKAKISGAIDFSELTHSKGTKYYKFELPLDKEITIGEYTLSHHHVSIFEKPYGWIDSISQYHYTAYFKNQLGTEYRLHVYFDSEDNFVNRPLFSRVTSENEYIPVDCEENEEVFKLLADRSTRDLVKYLRGEQQLVVEDLKKQFEVLESQLTGISESMRGKEEHLEILDRQIDIQKSLLLYSNFTPGIRKALKHLLSYKKALMAEIEWSSISELTLIPIEDKQEAEVEPVITRSVSAKREKPSSSKKPSFFAEASSSKSHTVQKKPAKKEEDLSVLINKFKLQVEQIKAIKLEDEQLIKQVVNLYAEFKNIDWKYEFGDYSASIEDIKNLKALRTKIEGIGVNLLQRLLAKGQYQLAEEIAPFFPLLSSNMVLYALQFNQAQLMALLLKYQTASIHFKDFAIKTVEYASIVDYCFKNSTPETNMLDILDLLVKNGESLMGIDKETGLPFAAILLMQPNHPLRPVLEKNFSLTINNIKFYKQLNQMLNVLPSDFPFDAKTKDEIQELIKENQRKIELLKQGITYDLVNYNQQLDVTQYFHGTAGEEFVKRLNTDPDVMYNKKEIEKEFDLLLPKLPRIERISTVKAIKMDLDKLRESLNAIEDFDVMPFFEDIKREVIKRQLLTLEMISLKSQLIEVQKEVPKVVFGRKLSKGQRRIAQEQEAIIARMSEIAAVLDSPYDFYDDSFYEDLIDSLSKMRESLKHIANSLGYSGNSLENENEEATEKMISGLMQTFFASGAGKPKEGEEDSNTDQCVLQ</sequence>
<organism evidence="2 3">
    <name type="scientific">Legionella norrlandica</name>
    <dbReference type="NCBI Taxonomy" id="1498499"/>
    <lineage>
        <taxon>Bacteria</taxon>
        <taxon>Pseudomonadati</taxon>
        <taxon>Pseudomonadota</taxon>
        <taxon>Gammaproteobacteria</taxon>
        <taxon>Legionellales</taxon>
        <taxon>Legionellaceae</taxon>
        <taxon>Legionella</taxon>
    </lineage>
</organism>
<protein>
    <recommendedName>
        <fullName evidence="4">Coiled-coil-containing protein</fullName>
    </recommendedName>
</protein>
<accession>A0A0A2SVS9</accession>
<proteinExistence type="predicted"/>
<dbReference type="RefSeq" id="WP_035888687.1">
    <property type="nucleotide sequence ID" value="NZ_JNCF01000015.1"/>
</dbReference>
<evidence type="ECO:0000313" key="3">
    <source>
        <dbReference type="Proteomes" id="UP000054422"/>
    </source>
</evidence>
<keyword evidence="3" id="KW-1185">Reference proteome</keyword>
<gene>
    <name evidence="2" type="ORF">EP47_12190</name>
</gene>
<feature type="region of interest" description="Disordered" evidence="1">
    <location>
        <begin position="248"/>
        <end position="280"/>
    </location>
</feature>
<feature type="compositionally biased region" description="Low complexity" evidence="1">
    <location>
        <begin position="259"/>
        <end position="273"/>
    </location>
</feature>
<evidence type="ECO:0008006" key="4">
    <source>
        <dbReference type="Google" id="ProtNLM"/>
    </source>
</evidence>
<evidence type="ECO:0000256" key="1">
    <source>
        <dbReference type="SAM" id="MobiDB-lite"/>
    </source>
</evidence>
<dbReference type="OrthoDB" id="5652557at2"/>